<proteinExistence type="inferred from homology"/>
<dbReference type="SUPFAM" id="SSF140566">
    <property type="entry name" value="FlgN-like"/>
    <property type="match status" value="1"/>
</dbReference>
<evidence type="ECO:0000313" key="5">
    <source>
        <dbReference type="Proteomes" id="UP001528850"/>
    </source>
</evidence>
<accession>A0ABT6BAP4</accession>
<evidence type="ECO:0000256" key="1">
    <source>
        <dbReference type="ARBA" id="ARBA00002397"/>
    </source>
</evidence>
<keyword evidence="4" id="KW-0966">Cell projection</keyword>
<dbReference type="InterPro" id="IPR036679">
    <property type="entry name" value="FlgN-like_sf"/>
</dbReference>
<dbReference type="EMBL" id="JARJJS010000002">
    <property type="protein sequence ID" value="MDF4025127.1"/>
    <property type="molecule type" value="Genomic_DNA"/>
</dbReference>
<dbReference type="InterPro" id="IPR007809">
    <property type="entry name" value="FlgN-like"/>
</dbReference>
<reference evidence="4 5" key="1">
    <citation type="journal article" date="2024" name="Curr. Microbiol.">
        <title>Luteibacter sahnii sp. nov., A Novel Yellow-Colored Xanthomonadin Pigment Producing Probiotic Bacterium from Healthy Rice Seed Microbiome.</title>
        <authorList>
            <person name="Jaiswal G."/>
            <person name="Rana R."/>
            <person name="Nayak P.K."/>
            <person name="Chouhan R."/>
            <person name="Gandhi S.G."/>
            <person name="Patel H.K."/>
            <person name="Patil P.B."/>
        </authorList>
    </citation>
    <scope>NUCLEOTIDE SEQUENCE [LARGE SCALE GENOMIC DNA]</scope>
    <source>
        <strain evidence="4 5">PPL201</strain>
    </source>
</reference>
<comment type="similarity">
    <text evidence="2">Belongs to the FlgN family.</text>
</comment>
<evidence type="ECO:0000256" key="2">
    <source>
        <dbReference type="ARBA" id="ARBA00007703"/>
    </source>
</evidence>
<dbReference type="Gene3D" id="1.20.58.300">
    <property type="entry name" value="FlgN-like"/>
    <property type="match status" value="1"/>
</dbReference>
<comment type="caution">
    <text evidence="4">The sequence shown here is derived from an EMBL/GenBank/DDBJ whole genome shotgun (WGS) entry which is preliminary data.</text>
</comment>
<keyword evidence="3" id="KW-1005">Bacterial flagellum biogenesis</keyword>
<dbReference type="Pfam" id="PF05130">
    <property type="entry name" value="FlgN"/>
    <property type="match status" value="1"/>
</dbReference>
<evidence type="ECO:0000313" key="4">
    <source>
        <dbReference type="EMBL" id="MDF4025127.1"/>
    </source>
</evidence>
<dbReference type="Proteomes" id="UP001528850">
    <property type="component" value="Unassembled WGS sequence"/>
</dbReference>
<comment type="function">
    <text evidence="1">Required for the efficient initiation of filament assembly.</text>
</comment>
<organism evidence="4 5">
    <name type="scientific">Luteibacter sahnii</name>
    <dbReference type="NCBI Taxonomy" id="3021977"/>
    <lineage>
        <taxon>Bacteria</taxon>
        <taxon>Pseudomonadati</taxon>
        <taxon>Pseudomonadota</taxon>
        <taxon>Gammaproteobacteria</taxon>
        <taxon>Lysobacterales</taxon>
        <taxon>Rhodanobacteraceae</taxon>
        <taxon>Luteibacter</taxon>
    </lineage>
</organism>
<name>A0ABT6BAP4_9GAMM</name>
<keyword evidence="4" id="KW-0282">Flagellum</keyword>
<keyword evidence="5" id="KW-1185">Reference proteome</keyword>
<keyword evidence="4" id="KW-0969">Cilium</keyword>
<gene>
    <name evidence="4" type="ORF">P3W24_09150</name>
</gene>
<sequence>MTPTHGSDFDAALAAVMADLAREVDQLHAHLIDERMALDQADATTIETVGRAKGASVDRIERLDVERRQLSDAAGIDSLNDPRWSHTVDRLLECRRINDTNGRIVGQRIGQVRQALAVISGDGPNGSTYGPDGAARIKLRSATLAQV</sequence>
<evidence type="ECO:0000256" key="3">
    <source>
        <dbReference type="ARBA" id="ARBA00022795"/>
    </source>
</evidence>
<protein>
    <submittedName>
        <fullName evidence="4">Flagellar protein FlgN</fullName>
    </submittedName>
</protein>